<accession>A0A1Y2LMI8</accession>
<comment type="catalytic activity">
    <reaction evidence="6">
        <text>4-demethylwyosine(37) in tRNA(Phe) + S-adenosyl-L-methionine = 4-demethyl-7-[(3S)-3-amino-3-carboxypropyl]wyosine(37) in tRNA(Phe) + S-methyl-5'-thioadenosine + H(+)</text>
        <dbReference type="Rhea" id="RHEA:36355"/>
        <dbReference type="Rhea" id="RHEA-COMP:10164"/>
        <dbReference type="Rhea" id="RHEA-COMP:10378"/>
        <dbReference type="ChEBI" id="CHEBI:15378"/>
        <dbReference type="ChEBI" id="CHEBI:17509"/>
        <dbReference type="ChEBI" id="CHEBI:59789"/>
        <dbReference type="ChEBI" id="CHEBI:64315"/>
        <dbReference type="ChEBI" id="CHEBI:73550"/>
        <dbReference type="EC" id="2.5.1.114"/>
    </reaction>
</comment>
<evidence type="ECO:0000256" key="4">
    <source>
        <dbReference type="ARBA" id="ARBA00022691"/>
    </source>
</evidence>
<keyword evidence="3" id="KW-0808">Transferase</keyword>
<dbReference type="GO" id="GO:0008175">
    <property type="term" value="F:tRNA methyltransferase activity"/>
    <property type="evidence" value="ECO:0007669"/>
    <property type="project" value="TreeGrafter"/>
</dbReference>
<protein>
    <recommendedName>
        <fullName evidence="2">tRNA(Phe) (4-demethylwyosine(37)-C(7)) aminocarboxypropyltransferase</fullName>
        <ecNumber evidence="2">2.5.1.114</ecNumber>
    </recommendedName>
</protein>
<evidence type="ECO:0000256" key="1">
    <source>
        <dbReference type="ARBA" id="ARBA00004797"/>
    </source>
</evidence>
<evidence type="ECO:0000256" key="6">
    <source>
        <dbReference type="ARBA" id="ARBA00049400"/>
    </source>
</evidence>
<organism evidence="8 9">
    <name type="scientific">Epicoccum nigrum</name>
    <name type="common">Soil fungus</name>
    <name type="synonym">Epicoccum purpurascens</name>
    <dbReference type="NCBI Taxonomy" id="105696"/>
    <lineage>
        <taxon>Eukaryota</taxon>
        <taxon>Fungi</taxon>
        <taxon>Dikarya</taxon>
        <taxon>Ascomycota</taxon>
        <taxon>Pezizomycotina</taxon>
        <taxon>Dothideomycetes</taxon>
        <taxon>Pleosporomycetidae</taxon>
        <taxon>Pleosporales</taxon>
        <taxon>Pleosporineae</taxon>
        <taxon>Didymellaceae</taxon>
        <taxon>Epicoccum</taxon>
    </lineage>
</organism>
<dbReference type="STRING" id="105696.A0A1Y2LMI8"/>
<dbReference type="InParanoid" id="A0A1Y2LMI8"/>
<dbReference type="FunCoup" id="A0A1Y2LMI8">
    <property type="interactions" value="26"/>
</dbReference>
<sequence>MSKQHLPTENGSTHSPRALDEARVVVLVPRAHVKHVKIALEKHAIFDKRHGISPGENDISQRMRIVTTLPCLMMENGYRPSAEETRCLDDFNLHDICPDISYSSWIPPTANGDIDKSHSPLLRALREALQGLTKETLNALDLSVDALVAGFPEAYSIYAPLLLLPSNTLSKDWISLIANHPHILELVWSHIASSMRCTHMALNSPIPASNSTSSVHALDTENVIRSPVNITPLYGCLGPVPTAQTLRSPSTTDFAAALWVTTRQNGIVQSWAPLYTMFSRGNVKEKARMLHLPSVRLSIDTDSGAVAVDLYAGIGYFSFSYRRAGMKRVLCWELNPWSVEGLCRGAALNGWTARVFTPADVPLEDAANTEWAVWRDGVIGGCEDFWIFAMSNETADCILACLEESLPPIRHVNLGLLPVSRPSWPSAVRALNATLGGWVHAHENVGVDEMDERVAEVEGEFQRMNDKCAGEDKVGRQQAQEKRKVRVEHVERVKMYAPGVVHVVFDVHIPALRHTDGE</sequence>
<keyword evidence="4" id="KW-0949">S-adenosyl-L-methionine</keyword>
<evidence type="ECO:0000313" key="8">
    <source>
        <dbReference type="EMBL" id="OSS45015.1"/>
    </source>
</evidence>
<dbReference type="InterPro" id="IPR030382">
    <property type="entry name" value="MeTrfase_TRM5/TYW2"/>
</dbReference>
<dbReference type="AlphaFoldDB" id="A0A1Y2LMI8"/>
<dbReference type="EC" id="2.5.1.114" evidence="2"/>
<dbReference type="GO" id="GO:0030488">
    <property type="term" value="P:tRNA methylation"/>
    <property type="evidence" value="ECO:0007669"/>
    <property type="project" value="TreeGrafter"/>
</dbReference>
<keyword evidence="9" id="KW-1185">Reference proteome</keyword>
<evidence type="ECO:0000256" key="3">
    <source>
        <dbReference type="ARBA" id="ARBA00022679"/>
    </source>
</evidence>
<dbReference type="PROSITE" id="PS51684">
    <property type="entry name" value="SAM_MT_TRM5_TYW2"/>
    <property type="match status" value="1"/>
</dbReference>
<dbReference type="GO" id="GO:0031591">
    <property type="term" value="P:wybutosine biosynthetic process"/>
    <property type="evidence" value="ECO:0007669"/>
    <property type="project" value="TreeGrafter"/>
</dbReference>
<evidence type="ECO:0000313" key="9">
    <source>
        <dbReference type="Proteomes" id="UP000193240"/>
    </source>
</evidence>
<dbReference type="EMBL" id="KZ107855">
    <property type="protein sequence ID" value="OSS45015.1"/>
    <property type="molecule type" value="Genomic_DNA"/>
</dbReference>
<proteinExistence type="predicted"/>
<gene>
    <name evidence="8" type="ORF">B5807_09201</name>
</gene>
<comment type="pathway">
    <text evidence="1">tRNA modification; wybutosine-tRNA(Phe) biosynthesis.</text>
</comment>
<name>A0A1Y2LMI8_EPING</name>
<keyword evidence="5" id="KW-0819">tRNA processing</keyword>
<dbReference type="GO" id="GO:0005737">
    <property type="term" value="C:cytoplasm"/>
    <property type="evidence" value="ECO:0007669"/>
    <property type="project" value="TreeGrafter"/>
</dbReference>
<dbReference type="InterPro" id="IPR056743">
    <property type="entry name" value="TRM5-TYW2-like_MTfase"/>
</dbReference>
<evidence type="ECO:0000256" key="2">
    <source>
        <dbReference type="ARBA" id="ARBA00012265"/>
    </source>
</evidence>
<dbReference type="PANTHER" id="PTHR23245:SF25">
    <property type="entry name" value="TRNA WYBUTOSINE-SYNTHESIZING PROTEIN 2 HOMOLOG"/>
    <property type="match status" value="1"/>
</dbReference>
<feature type="domain" description="SAM-dependent methyltransferase TRM5/TYW2-type" evidence="7">
    <location>
        <begin position="188"/>
        <end position="511"/>
    </location>
</feature>
<evidence type="ECO:0000256" key="5">
    <source>
        <dbReference type="ARBA" id="ARBA00022694"/>
    </source>
</evidence>
<evidence type="ECO:0000259" key="7">
    <source>
        <dbReference type="PROSITE" id="PS51684"/>
    </source>
</evidence>
<dbReference type="GO" id="GO:0102522">
    <property type="term" value="F:tRNA 4-demethylwyosine alpha-amino-alpha-carboxypropyltransferase activity"/>
    <property type="evidence" value="ECO:0007669"/>
    <property type="project" value="UniProtKB-EC"/>
</dbReference>
<dbReference type="SUPFAM" id="SSF53335">
    <property type="entry name" value="S-adenosyl-L-methionine-dependent methyltransferases"/>
    <property type="match status" value="1"/>
</dbReference>
<dbReference type="Proteomes" id="UP000193240">
    <property type="component" value="Unassembled WGS sequence"/>
</dbReference>
<reference evidence="8 9" key="1">
    <citation type="journal article" date="2017" name="Genome Announc.">
        <title>Genome sequence of the saprophytic ascomycete Epicoccum nigrum ICMP 19927 strain isolated from New Zealand.</title>
        <authorList>
            <person name="Fokin M."/>
            <person name="Fleetwood D."/>
            <person name="Weir B.S."/>
            <person name="Villas-Boas S.G."/>
        </authorList>
    </citation>
    <scope>NUCLEOTIDE SEQUENCE [LARGE SCALE GENOMIC DNA]</scope>
    <source>
        <strain evidence="8 9">ICMP 19927</strain>
    </source>
</reference>
<dbReference type="PANTHER" id="PTHR23245">
    <property type="entry name" value="TRNA METHYLTRANSFERASE"/>
    <property type="match status" value="1"/>
</dbReference>
<dbReference type="InterPro" id="IPR029063">
    <property type="entry name" value="SAM-dependent_MTases_sf"/>
</dbReference>
<dbReference type="OMA" id="FELNPWS"/>
<dbReference type="Gene3D" id="3.40.50.150">
    <property type="entry name" value="Vaccinia Virus protein VP39"/>
    <property type="match status" value="1"/>
</dbReference>
<dbReference type="Pfam" id="PF02475">
    <property type="entry name" value="TRM5-TYW2_MTfase"/>
    <property type="match status" value="1"/>
</dbReference>